<keyword evidence="3" id="KW-1185">Reference proteome</keyword>
<sequence>MRLSTSPTRSSPAMVTSRDLHDGATVSQATDRRLRRPCRLPKRLNEPSLVETAMTTMLPSPVLRHFDGESHDNSSIGAPLFSGRCSLSSAVASS</sequence>
<name>A0AAX6EVS6_IRIPA</name>
<comment type="caution">
    <text evidence="2">The sequence shown here is derived from an EMBL/GenBank/DDBJ whole genome shotgun (WGS) entry which is preliminary data.</text>
</comment>
<evidence type="ECO:0000256" key="1">
    <source>
        <dbReference type="SAM" id="MobiDB-lite"/>
    </source>
</evidence>
<feature type="compositionally biased region" description="Polar residues" evidence="1">
    <location>
        <begin position="1"/>
        <end position="14"/>
    </location>
</feature>
<dbReference type="Proteomes" id="UP001140949">
    <property type="component" value="Unassembled WGS sequence"/>
</dbReference>
<reference evidence="2" key="1">
    <citation type="journal article" date="2023" name="GigaByte">
        <title>Genome assembly of the bearded iris, Iris pallida Lam.</title>
        <authorList>
            <person name="Bruccoleri R.E."/>
            <person name="Oakeley E.J."/>
            <person name="Faust A.M.E."/>
            <person name="Altorfer M."/>
            <person name="Dessus-Babus S."/>
            <person name="Burckhardt D."/>
            <person name="Oertli M."/>
            <person name="Naumann U."/>
            <person name="Petersen F."/>
            <person name="Wong J."/>
        </authorList>
    </citation>
    <scope>NUCLEOTIDE SEQUENCE</scope>
    <source>
        <strain evidence="2">GSM-AAB239-AS_SAM_17_03QT</strain>
    </source>
</reference>
<reference evidence="2" key="2">
    <citation type="submission" date="2023-04" db="EMBL/GenBank/DDBJ databases">
        <authorList>
            <person name="Bruccoleri R.E."/>
            <person name="Oakeley E.J."/>
            <person name="Faust A.-M."/>
            <person name="Dessus-Babus S."/>
            <person name="Altorfer M."/>
            <person name="Burckhardt D."/>
            <person name="Oertli M."/>
            <person name="Naumann U."/>
            <person name="Petersen F."/>
            <person name="Wong J."/>
        </authorList>
    </citation>
    <scope>NUCLEOTIDE SEQUENCE</scope>
    <source>
        <strain evidence="2">GSM-AAB239-AS_SAM_17_03QT</strain>
        <tissue evidence="2">Leaf</tissue>
    </source>
</reference>
<organism evidence="2 3">
    <name type="scientific">Iris pallida</name>
    <name type="common">Sweet iris</name>
    <dbReference type="NCBI Taxonomy" id="29817"/>
    <lineage>
        <taxon>Eukaryota</taxon>
        <taxon>Viridiplantae</taxon>
        <taxon>Streptophyta</taxon>
        <taxon>Embryophyta</taxon>
        <taxon>Tracheophyta</taxon>
        <taxon>Spermatophyta</taxon>
        <taxon>Magnoliopsida</taxon>
        <taxon>Liliopsida</taxon>
        <taxon>Asparagales</taxon>
        <taxon>Iridaceae</taxon>
        <taxon>Iridoideae</taxon>
        <taxon>Irideae</taxon>
        <taxon>Iris</taxon>
    </lineage>
</organism>
<proteinExistence type="predicted"/>
<protein>
    <submittedName>
        <fullName evidence="2">Uncharacterized protein</fullName>
    </submittedName>
</protein>
<feature type="region of interest" description="Disordered" evidence="1">
    <location>
        <begin position="1"/>
        <end position="32"/>
    </location>
</feature>
<gene>
    <name evidence="2" type="ORF">M6B38_168960</name>
</gene>
<dbReference type="EMBL" id="JANAVB010033620">
    <property type="protein sequence ID" value="KAJ6808038.1"/>
    <property type="molecule type" value="Genomic_DNA"/>
</dbReference>
<dbReference type="AlphaFoldDB" id="A0AAX6EVS6"/>
<evidence type="ECO:0000313" key="2">
    <source>
        <dbReference type="EMBL" id="KAJ6808038.1"/>
    </source>
</evidence>
<evidence type="ECO:0000313" key="3">
    <source>
        <dbReference type="Proteomes" id="UP001140949"/>
    </source>
</evidence>
<accession>A0AAX6EVS6</accession>